<dbReference type="InterPro" id="IPR006668">
    <property type="entry name" value="Mg_transptr_MgtE_intracell_dom"/>
</dbReference>
<dbReference type="Proteomes" id="UP001084197">
    <property type="component" value="Unassembled WGS sequence"/>
</dbReference>
<feature type="domain" description="Magnesium transporter MgtE intracellular" evidence="3">
    <location>
        <begin position="142"/>
        <end position="192"/>
    </location>
</feature>
<proteinExistence type="predicted"/>
<evidence type="ECO:0000313" key="4">
    <source>
        <dbReference type="EMBL" id="MCZ0702564.1"/>
    </source>
</evidence>
<dbReference type="Gene3D" id="1.25.60.10">
    <property type="entry name" value="MgtE N-terminal domain-like"/>
    <property type="match status" value="1"/>
</dbReference>
<dbReference type="Pfam" id="PF03448">
    <property type="entry name" value="MgtE_N"/>
    <property type="match status" value="1"/>
</dbReference>
<dbReference type="RefSeq" id="WP_268779336.1">
    <property type="nucleotide sequence ID" value="NZ_JAPRAT010000007.1"/>
</dbReference>
<keyword evidence="2" id="KW-1133">Transmembrane helix</keyword>
<keyword evidence="2" id="KW-0812">Transmembrane</keyword>
<dbReference type="AlphaFoldDB" id="A0A9J6RB66"/>
<protein>
    <recommendedName>
        <fullName evidence="3">Magnesium transporter MgtE intracellular domain-containing protein</fullName>
    </recommendedName>
</protein>
<evidence type="ECO:0000313" key="5">
    <source>
        <dbReference type="Proteomes" id="UP001084197"/>
    </source>
</evidence>
<comment type="caution">
    <text evidence="4">The sequence shown here is derived from an EMBL/GenBank/DDBJ whole genome shotgun (WGS) entry which is preliminary data.</text>
</comment>
<name>A0A9J6RB66_9BACI</name>
<evidence type="ECO:0000259" key="3">
    <source>
        <dbReference type="Pfam" id="PF03448"/>
    </source>
</evidence>
<dbReference type="InterPro" id="IPR038076">
    <property type="entry name" value="MgtE_N_sf"/>
</dbReference>
<feature type="transmembrane region" description="Helical" evidence="2">
    <location>
        <begin position="20"/>
        <end position="43"/>
    </location>
</feature>
<evidence type="ECO:0000256" key="2">
    <source>
        <dbReference type="SAM" id="Phobius"/>
    </source>
</evidence>
<dbReference type="SUPFAM" id="SSF158791">
    <property type="entry name" value="MgtE N-terminal domain-like"/>
    <property type="match status" value="1"/>
</dbReference>
<reference evidence="4" key="1">
    <citation type="submission" date="2022-11" db="EMBL/GenBank/DDBJ databases">
        <title>WGS of Natronobacillus azotifigens 24KS-1, an anaerobic diazotrophic haloalkaliphile from soda-rich habitats.</title>
        <authorList>
            <person name="Sorokin D.Y."/>
            <person name="Merkel A.Y."/>
        </authorList>
    </citation>
    <scope>NUCLEOTIDE SEQUENCE</scope>
    <source>
        <strain evidence="4">24KS-1</strain>
    </source>
</reference>
<keyword evidence="1" id="KW-0175">Coiled coil</keyword>
<dbReference type="EMBL" id="JAPRAT010000007">
    <property type="protein sequence ID" value="MCZ0702564.1"/>
    <property type="molecule type" value="Genomic_DNA"/>
</dbReference>
<organism evidence="4 5">
    <name type="scientific">Natronobacillus azotifigens</name>
    <dbReference type="NCBI Taxonomy" id="472978"/>
    <lineage>
        <taxon>Bacteria</taxon>
        <taxon>Bacillati</taxon>
        <taxon>Bacillota</taxon>
        <taxon>Bacilli</taxon>
        <taxon>Bacillales</taxon>
        <taxon>Bacillaceae</taxon>
        <taxon>Natronobacillus</taxon>
    </lineage>
</organism>
<accession>A0A9J6RB66</accession>
<keyword evidence="5" id="KW-1185">Reference proteome</keyword>
<sequence length="194" mass="22111">MAQTEKQDKKKKKPSFFQWLFVIIIPLLFALLITFIILSLLGIDVVNNSKEIVSGIPFVGNLVTTEEEAELERIEERYQQQIETKDNQISELEAEVTGYELEIDQLNQEIVLLTRQIEDINEELEDSTQINENLERLTISYQEMPPQSAANILSNLNEAVAVVILQELEDQHRGAILSVMDPESAAELTELLLD</sequence>
<feature type="coiled-coil region" evidence="1">
    <location>
        <begin position="64"/>
        <end position="137"/>
    </location>
</feature>
<evidence type="ECO:0000256" key="1">
    <source>
        <dbReference type="SAM" id="Coils"/>
    </source>
</evidence>
<keyword evidence="2" id="KW-0472">Membrane</keyword>
<gene>
    <name evidence="4" type="ORF">OWO01_04985</name>
</gene>